<reference evidence="1 2" key="1">
    <citation type="submission" date="2020-02" db="EMBL/GenBank/DDBJ databases">
        <authorList>
            <person name="Ma Q."/>
            <person name="Huang Y."/>
            <person name="Song X."/>
            <person name="Pei D."/>
        </authorList>
    </citation>
    <scope>NUCLEOTIDE SEQUENCE [LARGE SCALE GENOMIC DNA]</scope>
    <source>
        <strain evidence="1">Sxm20200214</strain>
        <tissue evidence="1">Leaf</tissue>
    </source>
</reference>
<evidence type="ECO:0000313" key="2">
    <source>
        <dbReference type="Proteomes" id="UP000886595"/>
    </source>
</evidence>
<dbReference type="AlphaFoldDB" id="A0A8X7VJN1"/>
<sequence>MAATNGFSSENVNFYTRTRTAYKALLLDNVALAVKQLITCKLGEKKFWYEMNQLWELRHLT</sequence>
<keyword evidence="2" id="KW-1185">Reference proteome</keyword>
<protein>
    <submittedName>
        <fullName evidence="1">Uncharacterized protein</fullName>
    </submittedName>
</protein>
<evidence type="ECO:0000313" key="1">
    <source>
        <dbReference type="EMBL" id="KAG2312482.1"/>
    </source>
</evidence>
<organism evidence="1 2">
    <name type="scientific">Brassica carinata</name>
    <name type="common">Ethiopian mustard</name>
    <name type="synonym">Abyssinian cabbage</name>
    <dbReference type="NCBI Taxonomy" id="52824"/>
    <lineage>
        <taxon>Eukaryota</taxon>
        <taxon>Viridiplantae</taxon>
        <taxon>Streptophyta</taxon>
        <taxon>Embryophyta</taxon>
        <taxon>Tracheophyta</taxon>
        <taxon>Spermatophyta</taxon>
        <taxon>Magnoliopsida</taxon>
        <taxon>eudicotyledons</taxon>
        <taxon>Gunneridae</taxon>
        <taxon>Pentapetalae</taxon>
        <taxon>rosids</taxon>
        <taxon>malvids</taxon>
        <taxon>Brassicales</taxon>
        <taxon>Brassicaceae</taxon>
        <taxon>Brassiceae</taxon>
        <taxon>Brassica</taxon>
    </lineage>
</organism>
<gene>
    <name evidence="1" type="ORF">Bca52824_024039</name>
</gene>
<dbReference type="Gene3D" id="3.30.200.20">
    <property type="entry name" value="Phosphorylase Kinase, domain 1"/>
    <property type="match status" value="1"/>
</dbReference>
<comment type="caution">
    <text evidence="1">The sequence shown here is derived from an EMBL/GenBank/DDBJ whole genome shotgun (WGS) entry which is preliminary data.</text>
</comment>
<accession>A0A8X7VJN1</accession>
<proteinExistence type="predicted"/>
<name>A0A8X7VJN1_BRACI</name>
<dbReference type="EMBL" id="JAAMPC010000005">
    <property type="protein sequence ID" value="KAG2312482.1"/>
    <property type="molecule type" value="Genomic_DNA"/>
</dbReference>
<dbReference type="Proteomes" id="UP000886595">
    <property type="component" value="Unassembled WGS sequence"/>
</dbReference>